<reference evidence="3" key="1">
    <citation type="submission" date="2021-02" db="EMBL/GenBank/DDBJ databases">
        <authorList>
            <person name="Nowell W R."/>
        </authorList>
    </citation>
    <scope>NUCLEOTIDE SEQUENCE</scope>
</reference>
<dbReference type="Proteomes" id="UP000677228">
    <property type="component" value="Unassembled WGS sequence"/>
</dbReference>
<feature type="region of interest" description="Disordered" evidence="1">
    <location>
        <begin position="28"/>
        <end position="48"/>
    </location>
</feature>
<dbReference type="Proteomes" id="UP000681722">
    <property type="component" value="Unassembled WGS sequence"/>
</dbReference>
<evidence type="ECO:0000313" key="5">
    <source>
        <dbReference type="EMBL" id="CAF3844138.1"/>
    </source>
</evidence>
<dbReference type="OrthoDB" id="10032346at2759"/>
<evidence type="ECO:0000256" key="1">
    <source>
        <dbReference type="SAM" id="MobiDB-lite"/>
    </source>
</evidence>
<evidence type="ECO:0000313" key="2">
    <source>
        <dbReference type="EMBL" id="CAF0940320.1"/>
    </source>
</evidence>
<dbReference type="EMBL" id="CAJOBC010004886">
    <property type="protein sequence ID" value="CAF3844138.1"/>
    <property type="molecule type" value="Genomic_DNA"/>
</dbReference>
<dbReference type="AlphaFoldDB" id="A0A814MKY5"/>
<accession>A0A814MKY5</accession>
<comment type="caution">
    <text evidence="3">The sequence shown here is derived from an EMBL/GenBank/DDBJ whole genome shotgun (WGS) entry which is preliminary data.</text>
</comment>
<name>A0A814MKY5_9BILA</name>
<proteinExistence type="predicted"/>
<organism evidence="3 6">
    <name type="scientific">Didymodactylos carnosus</name>
    <dbReference type="NCBI Taxonomy" id="1234261"/>
    <lineage>
        <taxon>Eukaryota</taxon>
        <taxon>Metazoa</taxon>
        <taxon>Spiralia</taxon>
        <taxon>Gnathifera</taxon>
        <taxon>Rotifera</taxon>
        <taxon>Eurotatoria</taxon>
        <taxon>Bdelloidea</taxon>
        <taxon>Philodinida</taxon>
        <taxon>Philodinidae</taxon>
        <taxon>Didymodactylos</taxon>
    </lineage>
</organism>
<evidence type="ECO:0000313" key="3">
    <source>
        <dbReference type="EMBL" id="CAF1077840.1"/>
    </source>
</evidence>
<sequence>MKKHVNSAHLNIYAVINLLQKEQSLASISRSRDDMGAATPKRRKNKVKTDERLMKSWQRYDASRTDIPVFLKGDGMRCPSKR</sequence>
<dbReference type="EMBL" id="CAJNOQ010004885">
    <property type="protein sequence ID" value="CAF1077840.1"/>
    <property type="molecule type" value="Genomic_DNA"/>
</dbReference>
<dbReference type="Proteomes" id="UP000663829">
    <property type="component" value="Unassembled WGS sequence"/>
</dbReference>
<protein>
    <submittedName>
        <fullName evidence="3">Uncharacterized protein</fullName>
    </submittedName>
</protein>
<evidence type="ECO:0000313" key="6">
    <source>
        <dbReference type="Proteomes" id="UP000663829"/>
    </source>
</evidence>
<dbReference type="EMBL" id="CAJOBA010004525">
    <property type="protein sequence ID" value="CAF3715549.1"/>
    <property type="molecule type" value="Genomic_DNA"/>
</dbReference>
<dbReference type="Proteomes" id="UP000682733">
    <property type="component" value="Unassembled WGS sequence"/>
</dbReference>
<keyword evidence="6" id="KW-1185">Reference proteome</keyword>
<dbReference type="EMBL" id="CAJNOK010004520">
    <property type="protein sequence ID" value="CAF0940320.1"/>
    <property type="molecule type" value="Genomic_DNA"/>
</dbReference>
<evidence type="ECO:0000313" key="4">
    <source>
        <dbReference type="EMBL" id="CAF3715549.1"/>
    </source>
</evidence>
<gene>
    <name evidence="3" type="ORF">GPM918_LOCUS17615</name>
    <name evidence="2" type="ORF">OVA965_LOCUS11603</name>
    <name evidence="5" type="ORF">SRO942_LOCUS17614</name>
    <name evidence="4" type="ORF">TMI583_LOCUS11607</name>
</gene>